<comment type="caution">
    <text evidence="8">The sequence shown here is derived from an EMBL/GenBank/DDBJ whole genome shotgun (WGS) entry which is preliminary data.</text>
</comment>
<feature type="domain" description="Peptide methionine sulphoxide reductase MsrA" evidence="7">
    <location>
        <begin position="187"/>
        <end position="234"/>
    </location>
</feature>
<evidence type="ECO:0000313" key="9">
    <source>
        <dbReference type="Proteomes" id="UP000734854"/>
    </source>
</evidence>
<dbReference type="InterPro" id="IPR002569">
    <property type="entry name" value="Met_Sox_Rdtase_MsrA_dom"/>
</dbReference>
<name>A0A8J5L226_ZINOF</name>
<evidence type="ECO:0000256" key="1">
    <source>
        <dbReference type="ARBA" id="ARBA00005591"/>
    </source>
</evidence>
<evidence type="ECO:0000256" key="5">
    <source>
        <dbReference type="ARBA" id="ARBA00030643"/>
    </source>
</evidence>
<dbReference type="GO" id="GO:0008113">
    <property type="term" value="F:peptide-methionine (S)-S-oxide reductase activity"/>
    <property type="evidence" value="ECO:0007669"/>
    <property type="project" value="UniProtKB-EC"/>
</dbReference>
<organism evidence="8 9">
    <name type="scientific">Zingiber officinale</name>
    <name type="common">Ginger</name>
    <name type="synonym">Amomum zingiber</name>
    <dbReference type="NCBI Taxonomy" id="94328"/>
    <lineage>
        <taxon>Eukaryota</taxon>
        <taxon>Viridiplantae</taxon>
        <taxon>Streptophyta</taxon>
        <taxon>Embryophyta</taxon>
        <taxon>Tracheophyta</taxon>
        <taxon>Spermatophyta</taxon>
        <taxon>Magnoliopsida</taxon>
        <taxon>Liliopsida</taxon>
        <taxon>Zingiberales</taxon>
        <taxon>Zingiberaceae</taxon>
        <taxon>Zingiber</taxon>
    </lineage>
</organism>
<dbReference type="PANTHER" id="PTHR42799:SF3">
    <property type="entry name" value="PEPTIDE METHIONINE SULFOXIDE REDUCTASE A5"/>
    <property type="match status" value="1"/>
</dbReference>
<evidence type="ECO:0000256" key="6">
    <source>
        <dbReference type="SAM" id="MobiDB-lite"/>
    </source>
</evidence>
<dbReference type="Gene3D" id="3.30.1060.10">
    <property type="entry name" value="Peptide methionine sulphoxide reductase MsrA"/>
    <property type="match status" value="1"/>
</dbReference>
<keyword evidence="9" id="KW-1185">Reference proteome</keyword>
<dbReference type="Pfam" id="PF01625">
    <property type="entry name" value="PMSR"/>
    <property type="match status" value="2"/>
</dbReference>
<evidence type="ECO:0000313" key="8">
    <source>
        <dbReference type="EMBL" id="KAG6502317.1"/>
    </source>
</evidence>
<dbReference type="GO" id="GO:0034599">
    <property type="term" value="P:cellular response to oxidative stress"/>
    <property type="evidence" value="ECO:0007669"/>
    <property type="project" value="TreeGrafter"/>
</dbReference>
<dbReference type="InterPro" id="IPR050162">
    <property type="entry name" value="MsrA_MetSO_reductase"/>
</dbReference>
<dbReference type="AlphaFoldDB" id="A0A8J5L226"/>
<sequence>MLSSPRLTAFSSPFTFSPLPSPWSKQGLGKRGPEHGGGGGAAGGVGLALNSVEEGAAAGKGVVQGHVLRPQCRLLPPRRFRPHGAPAKRCSGLRGSFPTFACLGTPRNFRPPSSSRFTSQSTGSISPTADRFAIRIELELAMADLRFLLCVLFLFAISTADWASAARFPGRISQPPPSTNQETLRIAVFALGSFWRSEAAFGCLPGVVRTSVGYAGGSKTNPEYRNLGDHAECVGNCGLRLICLTVFPFLLLFVCYIEYNPKLIQFKQLLDVFWASHDSRQVFGQGPDVGNQYRSIIFTNGTQESRIAALSKEREQAKSRSSVVTTEIQEFGVFYPAEAEHQVLSKCLLHDTMFTKFFHLMQKFELKRKWFLLQLIGNLSNDELLTSNLASKLNGYAAELCPSNIQSKISAKIDEIVKTHWPLLRDI</sequence>
<reference evidence="8 9" key="1">
    <citation type="submission" date="2020-08" db="EMBL/GenBank/DDBJ databases">
        <title>Plant Genome Project.</title>
        <authorList>
            <person name="Zhang R.-G."/>
        </authorList>
    </citation>
    <scope>NUCLEOTIDE SEQUENCE [LARGE SCALE GENOMIC DNA]</scope>
    <source>
        <tissue evidence="8">Rhizome</tissue>
    </source>
</reference>
<feature type="domain" description="Peptide methionine sulphoxide reductase MsrA" evidence="7">
    <location>
        <begin position="255"/>
        <end position="342"/>
    </location>
</feature>
<dbReference type="EC" id="1.8.4.11" evidence="2"/>
<comment type="similarity">
    <text evidence="1">Belongs to the MsrA Met sulfoxide reductase family.</text>
</comment>
<evidence type="ECO:0000256" key="2">
    <source>
        <dbReference type="ARBA" id="ARBA00012502"/>
    </source>
</evidence>
<gene>
    <name evidence="8" type="ORF">ZIOFF_042209</name>
</gene>
<proteinExistence type="inferred from homology"/>
<dbReference type="PANTHER" id="PTHR42799">
    <property type="entry name" value="MITOCHONDRIAL PEPTIDE METHIONINE SULFOXIDE REDUCTASE"/>
    <property type="match status" value="1"/>
</dbReference>
<dbReference type="SUPFAM" id="SSF55068">
    <property type="entry name" value="Peptide methionine sulfoxide reductase"/>
    <property type="match status" value="1"/>
</dbReference>
<evidence type="ECO:0000256" key="4">
    <source>
        <dbReference type="ARBA" id="ARBA00030273"/>
    </source>
</evidence>
<dbReference type="EMBL" id="JACMSC010000011">
    <property type="protein sequence ID" value="KAG6502317.1"/>
    <property type="molecule type" value="Genomic_DNA"/>
</dbReference>
<keyword evidence="3" id="KW-0560">Oxidoreductase</keyword>
<dbReference type="InterPro" id="IPR036509">
    <property type="entry name" value="Met_Sox_Rdtase_MsrA_sf"/>
</dbReference>
<accession>A0A8J5L226</accession>
<dbReference type="Proteomes" id="UP000734854">
    <property type="component" value="Unassembled WGS sequence"/>
</dbReference>
<evidence type="ECO:0000259" key="7">
    <source>
        <dbReference type="Pfam" id="PF01625"/>
    </source>
</evidence>
<protein>
    <recommendedName>
        <fullName evidence="2">peptide-methionine (S)-S-oxide reductase</fullName>
        <ecNumber evidence="2">1.8.4.11</ecNumber>
    </recommendedName>
    <alternativeName>
        <fullName evidence="5">Peptide-methionine (S)-S-oxide reductase</fullName>
    </alternativeName>
    <alternativeName>
        <fullName evidence="4">Protein-methionine-S-oxide reductase</fullName>
    </alternativeName>
</protein>
<feature type="region of interest" description="Disordered" evidence="6">
    <location>
        <begin position="21"/>
        <end position="42"/>
    </location>
</feature>
<dbReference type="GO" id="GO:0005737">
    <property type="term" value="C:cytoplasm"/>
    <property type="evidence" value="ECO:0007669"/>
    <property type="project" value="TreeGrafter"/>
</dbReference>
<evidence type="ECO:0000256" key="3">
    <source>
        <dbReference type="ARBA" id="ARBA00023002"/>
    </source>
</evidence>